<feature type="domain" description="AAA+ ATPase" evidence="8">
    <location>
        <begin position="658"/>
        <end position="800"/>
    </location>
</feature>
<dbReference type="InterPro" id="IPR019489">
    <property type="entry name" value="Clp_ATPase_C"/>
</dbReference>
<keyword evidence="2 5" id="KW-0547">Nucleotide-binding</keyword>
<evidence type="ECO:0000313" key="10">
    <source>
        <dbReference type="EMBL" id="PRQ02884.1"/>
    </source>
</evidence>
<evidence type="ECO:0000313" key="11">
    <source>
        <dbReference type="Proteomes" id="UP000237968"/>
    </source>
</evidence>
<evidence type="ECO:0000256" key="3">
    <source>
        <dbReference type="ARBA" id="ARBA00022840"/>
    </source>
</evidence>
<dbReference type="InterPro" id="IPR004176">
    <property type="entry name" value="Clp_R_N"/>
</dbReference>
<accession>A0A2S9YCP2</accession>
<dbReference type="PROSITE" id="PS00870">
    <property type="entry name" value="CLPAB_1"/>
    <property type="match status" value="1"/>
</dbReference>
<evidence type="ECO:0000256" key="6">
    <source>
        <dbReference type="SAM" id="Coils"/>
    </source>
</evidence>
<organism evidence="10 11">
    <name type="scientific">Enhygromyxa salina</name>
    <dbReference type="NCBI Taxonomy" id="215803"/>
    <lineage>
        <taxon>Bacteria</taxon>
        <taxon>Pseudomonadati</taxon>
        <taxon>Myxococcota</taxon>
        <taxon>Polyangia</taxon>
        <taxon>Nannocystales</taxon>
        <taxon>Nannocystaceae</taxon>
        <taxon>Enhygromyxa</taxon>
    </lineage>
</organism>
<dbReference type="PANTHER" id="PTHR11638">
    <property type="entry name" value="ATP-DEPENDENT CLP PROTEASE"/>
    <property type="match status" value="1"/>
</dbReference>
<comment type="similarity">
    <text evidence="5">Belongs to the ClpA/ClpB family.</text>
</comment>
<dbReference type="Pfam" id="PF17871">
    <property type="entry name" value="AAA_lid_9"/>
    <property type="match status" value="1"/>
</dbReference>
<dbReference type="Pfam" id="PF07724">
    <property type="entry name" value="AAA_2"/>
    <property type="match status" value="1"/>
</dbReference>
<dbReference type="SMART" id="SM00382">
    <property type="entry name" value="AAA"/>
    <property type="match status" value="2"/>
</dbReference>
<reference evidence="10 11" key="1">
    <citation type="submission" date="2018-03" db="EMBL/GenBank/DDBJ databases">
        <title>Draft Genome Sequences of the Obligatory Marine Myxobacteria Enhygromyxa salina SWB005.</title>
        <authorList>
            <person name="Poehlein A."/>
            <person name="Moghaddam J.A."/>
            <person name="Harms H."/>
            <person name="Alanjari M."/>
            <person name="Koenig G.M."/>
            <person name="Daniel R."/>
            <person name="Schaeberle T.F."/>
        </authorList>
    </citation>
    <scope>NUCLEOTIDE SEQUENCE [LARGE SCALE GENOMIC DNA]</scope>
    <source>
        <strain evidence="10 11">SWB005</strain>
    </source>
</reference>
<dbReference type="Proteomes" id="UP000237968">
    <property type="component" value="Unassembled WGS sequence"/>
</dbReference>
<dbReference type="InterPro" id="IPR027417">
    <property type="entry name" value="P-loop_NTPase"/>
</dbReference>
<keyword evidence="11" id="KW-1185">Reference proteome</keyword>
<dbReference type="FunFam" id="3.40.50.300:FF:000025">
    <property type="entry name" value="ATP-dependent Clp protease subunit"/>
    <property type="match status" value="1"/>
</dbReference>
<keyword evidence="6" id="KW-0175">Coiled coil</keyword>
<dbReference type="GO" id="GO:0016887">
    <property type="term" value="F:ATP hydrolysis activity"/>
    <property type="evidence" value="ECO:0007669"/>
    <property type="project" value="InterPro"/>
</dbReference>
<dbReference type="NCBIfam" id="TIGR03345">
    <property type="entry name" value="VI_ClpV1"/>
    <property type="match status" value="1"/>
</dbReference>
<dbReference type="GO" id="GO:0034605">
    <property type="term" value="P:cellular response to heat"/>
    <property type="evidence" value="ECO:0007669"/>
    <property type="project" value="TreeGrafter"/>
</dbReference>
<dbReference type="InterPro" id="IPR028299">
    <property type="entry name" value="ClpA/B_CS2"/>
</dbReference>
<dbReference type="InterPro" id="IPR017729">
    <property type="entry name" value="ATPase_T6SS_ClpV1"/>
</dbReference>
<dbReference type="InterPro" id="IPR050130">
    <property type="entry name" value="ClpA_ClpB"/>
</dbReference>
<dbReference type="RefSeq" id="WP_106391496.1">
    <property type="nucleotide sequence ID" value="NZ_PVNK01000110.1"/>
</dbReference>
<evidence type="ECO:0000256" key="1">
    <source>
        <dbReference type="ARBA" id="ARBA00022737"/>
    </source>
</evidence>
<proteinExistence type="inferred from homology"/>
<dbReference type="InterPro" id="IPR003593">
    <property type="entry name" value="AAA+_ATPase"/>
</dbReference>
<evidence type="ECO:0000256" key="7">
    <source>
        <dbReference type="SAM" id="MobiDB-lite"/>
    </source>
</evidence>
<dbReference type="EMBL" id="PVNK01000110">
    <property type="protein sequence ID" value="PRQ02884.1"/>
    <property type="molecule type" value="Genomic_DNA"/>
</dbReference>
<dbReference type="Gene3D" id="1.10.8.60">
    <property type="match status" value="1"/>
</dbReference>
<dbReference type="InterPro" id="IPR041546">
    <property type="entry name" value="ClpA/ClpB_AAA_lid"/>
</dbReference>
<dbReference type="SUPFAM" id="SSF52540">
    <property type="entry name" value="P-loop containing nucleoside triphosphate hydrolases"/>
    <property type="match status" value="2"/>
</dbReference>
<dbReference type="GO" id="GO:0005524">
    <property type="term" value="F:ATP binding"/>
    <property type="evidence" value="ECO:0007669"/>
    <property type="project" value="UniProtKB-KW"/>
</dbReference>
<dbReference type="OrthoDB" id="9803641at2"/>
<keyword evidence="3 5" id="KW-0067">ATP-binding</keyword>
<feature type="region of interest" description="Disordered" evidence="7">
    <location>
        <begin position="509"/>
        <end position="563"/>
    </location>
</feature>
<name>A0A2S9YCP2_9BACT</name>
<dbReference type="FunFam" id="3.40.50.300:FF:000010">
    <property type="entry name" value="Chaperone clpB 1, putative"/>
    <property type="match status" value="1"/>
</dbReference>
<dbReference type="CDD" id="cd00009">
    <property type="entry name" value="AAA"/>
    <property type="match status" value="1"/>
</dbReference>
<dbReference type="InterPro" id="IPR003959">
    <property type="entry name" value="ATPase_AAA_core"/>
</dbReference>
<dbReference type="InterPro" id="IPR018368">
    <property type="entry name" value="ClpA/B_CS1"/>
</dbReference>
<feature type="domain" description="Clp ATPase C-terminal" evidence="9">
    <location>
        <begin position="829"/>
        <end position="916"/>
    </location>
</feature>
<protein>
    <submittedName>
        <fullName evidence="10">Chaperone protein ClpB</fullName>
    </submittedName>
</protein>
<dbReference type="GO" id="GO:0005737">
    <property type="term" value="C:cytoplasm"/>
    <property type="evidence" value="ECO:0007669"/>
    <property type="project" value="TreeGrafter"/>
</dbReference>
<evidence type="ECO:0000259" key="9">
    <source>
        <dbReference type="SMART" id="SM01086"/>
    </source>
</evidence>
<evidence type="ECO:0000256" key="4">
    <source>
        <dbReference type="ARBA" id="ARBA00023186"/>
    </source>
</evidence>
<sequence length="926" mass="100620">MRVQPKVLVQRLSPVCTGMLEAAVGRAAQGQFYEIVPEHMLYGIVGQEDGDAAEILQYFGQDRLRLIGRIEKTLESMKTGNAGRPVFAESLFQWVEDTWTLASLLYGVSKLRTGHMLLQFIERSSRYTAEEFPEIEAIDPEVLRRDFDGIVRNSNELDEIPSEAGAPGAVSAAQAGAPSADSAIGRFTVSLTKEAREGRIDPIFGRHREIRQIIDILARRRKNNPIIVGEPGVGKTALVEGLALAIVKGEVPDLLQNTELINLDMGLLNAGASVKGEFEKRLKAVISEVKASPTPMILFIDEAHTIIGAGASKGGNDASNLLKPALARGELRTVAATTWTEYKKYFEKDPALERRFQPVKCDEPSVADTIVMLRGLAGKYEETHGVTIRDEAVVAASELSGRYISGRQLPDKAVDLLDTAAARVKVEQGAKPQEVEALELELASKERKRVALERDIAEHIEVDQDGYAELLGQIESAKVEVAELTARWEAELDAVRAFNEACDALRGAEQAEAEAAEAADASDASAEGDGPREADPDEPPPIAAEDAAAAAESAAEVTGEDSVESLRAKVQAATKALEDIRGDADPLVHHECDADVVAKVVANWTGIPVGKMKADTIGSVLELEDVLGRRVKGQEPAVNVVAETVRMAYAGVRDPNTPIGVLLFVGTSGVGKTEMALTLADQLYGGDRFMTTINMSEFQEKHTVSRLIGSPPGYVGFGEGGMLTEAVRQRPYSVVLLDECEKADPDVMNLFYQVFDKGMLSDGEGRSVDFKNTIVILTSNLASDTIMRLYDSDEPPTTEEVTEAIRPTVSAHFKPALLARMTMVPFRPIGPDIMREIAILKLGKLKRRLMETHEVEATFSDELLDELVRRCTDADTGARNVDHTLRASLMPALAKSLLEYMAEGEVPPKLEIGLAPEGSWRFDFAD</sequence>
<dbReference type="AlphaFoldDB" id="A0A2S9YCP2"/>
<feature type="compositionally biased region" description="Low complexity" evidence="7">
    <location>
        <begin position="543"/>
        <end position="556"/>
    </location>
</feature>
<dbReference type="Gene3D" id="1.10.1780.10">
    <property type="entry name" value="Clp, N-terminal domain"/>
    <property type="match status" value="1"/>
</dbReference>
<gene>
    <name evidence="10" type="primary">clpB</name>
    <name evidence="10" type="ORF">ENSA5_20610</name>
</gene>
<dbReference type="InterPro" id="IPR036628">
    <property type="entry name" value="Clp_N_dom_sf"/>
</dbReference>
<comment type="caution">
    <text evidence="10">The sequence shown here is derived from an EMBL/GenBank/DDBJ whole genome shotgun (WGS) entry which is preliminary data.</text>
</comment>
<dbReference type="CDD" id="cd19499">
    <property type="entry name" value="RecA-like_ClpB_Hsp104-like"/>
    <property type="match status" value="1"/>
</dbReference>
<dbReference type="PROSITE" id="PS00871">
    <property type="entry name" value="CLPAB_2"/>
    <property type="match status" value="1"/>
</dbReference>
<feature type="domain" description="AAA+ ATPase" evidence="8">
    <location>
        <begin position="221"/>
        <end position="362"/>
    </location>
</feature>
<dbReference type="Pfam" id="PF10431">
    <property type="entry name" value="ClpB_D2-small"/>
    <property type="match status" value="1"/>
</dbReference>
<dbReference type="Pfam" id="PF02861">
    <property type="entry name" value="Clp_N"/>
    <property type="match status" value="1"/>
</dbReference>
<evidence type="ECO:0000259" key="8">
    <source>
        <dbReference type="SMART" id="SM00382"/>
    </source>
</evidence>
<dbReference type="Pfam" id="PF00004">
    <property type="entry name" value="AAA"/>
    <property type="match status" value="1"/>
</dbReference>
<dbReference type="PANTHER" id="PTHR11638:SF181">
    <property type="entry name" value="ATPASE SUBUNIT OF ATP-DEPENDENT PROTEASE"/>
    <property type="match status" value="1"/>
</dbReference>
<dbReference type="SUPFAM" id="SSF81923">
    <property type="entry name" value="Double Clp-N motif"/>
    <property type="match status" value="1"/>
</dbReference>
<dbReference type="PRINTS" id="PR00300">
    <property type="entry name" value="CLPPROTEASEA"/>
</dbReference>
<evidence type="ECO:0000256" key="5">
    <source>
        <dbReference type="RuleBase" id="RU004432"/>
    </source>
</evidence>
<dbReference type="SMART" id="SM01086">
    <property type="entry name" value="ClpB_D2-small"/>
    <property type="match status" value="1"/>
</dbReference>
<keyword evidence="1" id="KW-0677">Repeat</keyword>
<evidence type="ECO:0000256" key="2">
    <source>
        <dbReference type="ARBA" id="ARBA00022741"/>
    </source>
</evidence>
<dbReference type="InterPro" id="IPR001270">
    <property type="entry name" value="ClpA/B"/>
</dbReference>
<dbReference type="Gene3D" id="3.40.50.300">
    <property type="entry name" value="P-loop containing nucleotide triphosphate hydrolases"/>
    <property type="match status" value="3"/>
</dbReference>
<feature type="compositionally biased region" description="Low complexity" evidence="7">
    <location>
        <begin position="518"/>
        <end position="527"/>
    </location>
</feature>
<feature type="coiled-coil region" evidence="6">
    <location>
        <begin position="435"/>
        <end position="487"/>
    </location>
</feature>
<keyword evidence="4 5" id="KW-0143">Chaperone</keyword>